<gene>
    <name evidence="1" type="ORF">AB4Y30_12380</name>
</gene>
<evidence type="ECO:0008006" key="2">
    <source>
        <dbReference type="Google" id="ProtNLM"/>
    </source>
</evidence>
<proteinExistence type="predicted"/>
<dbReference type="AlphaFoldDB" id="A0AB39HMA9"/>
<evidence type="ECO:0000313" key="1">
    <source>
        <dbReference type="EMBL" id="XDK31819.1"/>
    </source>
</evidence>
<accession>A0AB39HMA9</accession>
<name>A0AB39HMA9_9BACI</name>
<protein>
    <recommendedName>
        <fullName evidence="2">GRAM domain-containing protein</fullName>
    </recommendedName>
</protein>
<reference evidence="1" key="1">
    <citation type="submission" date="2024-07" db="EMBL/GenBank/DDBJ databases">
        <title>Halotolerant mesophilic bacterium Ornithinibacillus sp. 4-3, sp. nov., isolated from soil.</title>
        <authorList>
            <person name="Sidarenka A.V."/>
            <person name="Guliayeva D.E."/>
            <person name="Leanovich S.I."/>
            <person name="Hileuskaya K.S."/>
            <person name="Akhremchuk A.E."/>
            <person name="Sikolenko M.A."/>
            <person name="Valentovich L.N."/>
        </authorList>
    </citation>
    <scope>NUCLEOTIDE SEQUENCE</scope>
    <source>
        <strain evidence="1">4-3</strain>
    </source>
</reference>
<organism evidence="1">
    <name type="scientific">Ornithinibacillus sp. 4-3</name>
    <dbReference type="NCBI Taxonomy" id="3231488"/>
    <lineage>
        <taxon>Bacteria</taxon>
        <taxon>Bacillati</taxon>
        <taxon>Bacillota</taxon>
        <taxon>Bacilli</taxon>
        <taxon>Bacillales</taxon>
        <taxon>Bacillaceae</taxon>
        <taxon>Ornithinibacillus</taxon>
    </lineage>
</organism>
<sequence length="97" mass="11252">MLFKEGFGTGLYDTGQLGLNRFRMKTKYGIAFLKEDKVLAKYKILTPKTEKAIAKVKTNGGWFTMNDDYVVLYDDFTYFSFGYPFFDRLGEIIEEAN</sequence>
<dbReference type="RefSeq" id="WP_368652543.1">
    <property type="nucleotide sequence ID" value="NZ_CP162599.1"/>
</dbReference>
<dbReference type="EMBL" id="CP162599">
    <property type="protein sequence ID" value="XDK31819.1"/>
    <property type="molecule type" value="Genomic_DNA"/>
</dbReference>